<evidence type="ECO:0000256" key="9">
    <source>
        <dbReference type="RuleBase" id="RU000461"/>
    </source>
</evidence>
<dbReference type="GO" id="GO:0016125">
    <property type="term" value="P:sterol metabolic process"/>
    <property type="evidence" value="ECO:0007669"/>
    <property type="project" value="TreeGrafter"/>
</dbReference>
<dbReference type="CDD" id="cd11045">
    <property type="entry name" value="CYP136-like"/>
    <property type="match status" value="1"/>
</dbReference>
<evidence type="ECO:0000256" key="8">
    <source>
        <dbReference type="PIRSR" id="PIRSR602403-1"/>
    </source>
</evidence>
<keyword evidence="4 8" id="KW-0479">Metal-binding</keyword>
<protein>
    <submittedName>
        <fullName evidence="10">Cytochrome P450</fullName>
    </submittedName>
</protein>
<dbReference type="PRINTS" id="PR00465">
    <property type="entry name" value="EP450IV"/>
</dbReference>
<dbReference type="InterPro" id="IPR036396">
    <property type="entry name" value="Cyt_P450_sf"/>
</dbReference>
<sequence>MNLLVPSELPIAGTLRAHHARALLNLRIRAAAARLSQRYPSSARPLAEPPPGSGLKPIMGDYGLPGIGHLFSSLGDSLDFSLERFERYGPVSWFGIFGRPVVGIGSPEAAEVVLLDRKHVFSAQLGYEYLIGPFFHGGILLRDFDEHLHHRRILQQVFGRPSLVGYLDLTTPHLESGMAQWRPGRDFRLYDHVRQLLLEQATTVFAGARLGPEGTRLSHAFEAAVRGGQAMIRADVPGGIWRKGLRGRRLLENYFYRELPAKRAGDGADLFSVLCRAAAREDDFTDADIVSHMIFVMMAAHDTSTIAISMLAYELARHTEWQERLRAESLALPEDCLTYDDLDRLPGLDLAFRETLRMHAPVGQEVREAIADTEILGYHVPRGTLVMIGTGPLMRHDEYWSEPDVFDPERFTAARQEDKSHRYAWSPFGGGAHKCIGMYFGGMTVKSVLHRMLRHYRWTVPPGYRVPLTFGTGPLPADGLPIRLLPL</sequence>
<proteinExistence type="inferred from homology"/>
<dbReference type="Pfam" id="PF00067">
    <property type="entry name" value="p450"/>
    <property type="match status" value="1"/>
</dbReference>
<dbReference type="InterPro" id="IPR002403">
    <property type="entry name" value="Cyt_P450_E_grp-IV"/>
</dbReference>
<organism evidence="10 11">
    <name type="scientific">Nocardia huaxiensis</name>
    <dbReference type="NCBI Taxonomy" id="2755382"/>
    <lineage>
        <taxon>Bacteria</taxon>
        <taxon>Bacillati</taxon>
        <taxon>Actinomycetota</taxon>
        <taxon>Actinomycetes</taxon>
        <taxon>Mycobacteriales</taxon>
        <taxon>Nocardiaceae</taxon>
        <taxon>Nocardia</taxon>
    </lineage>
</organism>
<dbReference type="InterPro" id="IPR001128">
    <property type="entry name" value="Cyt_P450"/>
</dbReference>
<dbReference type="SUPFAM" id="SSF48264">
    <property type="entry name" value="Cytochrome P450"/>
    <property type="match status" value="1"/>
</dbReference>
<dbReference type="PROSITE" id="PS00086">
    <property type="entry name" value="CYTOCHROME_P450"/>
    <property type="match status" value="1"/>
</dbReference>
<keyword evidence="7 9" id="KW-0503">Monooxygenase</keyword>
<evidence type="ECO:0000256" key="6">
    <source>
        <dbReference type="ARBA" id="ARBA00023004"/>
    </source>
</evidence>
<evidence type="ECO:0000313" key="11">
    <source>
        <dbReference type="Proteomes" id="UP000515512"/>
    </source>
</evidence>
<dbReference type="PANTHER" id="PTHR24286:SF24">
    <property type="entry name" value="LANOSTEROL 14-ALPHA DEMETHYLASE"/>
    <property type="match status" value="1"/>
</dbReference>
<dbReference type="Gene3D" id="1.10.630.10">
    <property type="entry name" value="Cytochrome P450"/>
    <property type="match status" value="1"/>
</dbReference>
<dbReference type="GO" id="GO:0016705">
    <property type="term" value="F:oxidoreductase activity, acting on paired donors, with incorporation or reduction of molecular oxygen"/>
    <property type="evidence" value="ECO:0007669"/>
    <property type="project" value="InterPro"/>
</dbReference>
<dbReference type="EMBL" id="CP059399">
    <property type="protein sequence ID" value="QLY27635.1"/>
    <property type="molecule type" value="Genomic_DNA"/>
</dbReference>
<dbReference type="InterPro" id="IPR017972">
    <property type="entry name" value="Cyt_P450_CS"/>
</dbReference>
<dbReference type="RefSeq" id="WP_181578843.1">
    <property type="nucleotide sequence ID" value="NZ_CP059399.1"/>
</dbReference>
<accession>A0A7D6VAN2</accession>
<comment type="cofactor">
    <cofactor evidence="1 8">
        <name>heme</name>
        <dbReference type="ChEBI" id="CHEBI:30413"/>
    </cofactor>
</comment>
<dbReference type="AlphaFoldDB" id="A0A7D6VAN2"/>
<keyword evidence="11" id="KW-1185">Reference proteome</keyword>
<evidence type="ECO:0000256" key="3">
    <source>
        <dbReference type="ARBA" id="ARBA00022617"/>
    </source>
</evidence>
<name>A0A7D6VAN2_9NOCA</name>
<evidence type="ECO:0000256" key="4">
    <source>
        <dbReference type="ARBA" id="ARBA00022723"/>
    </source>
</evidence>
<comment type="similarity">
    <text evidence="2 9">Belongs to the cytochrome P450 family.</text>
</comment>
<dbReference type="Proteomes" id="UP000515512">
    <property type="component" value="Chromosome"/>
</dbReference>
<dbReference type="PANTHER" id="PTHR24286">
    <property type="entry name" value="CYTOCHROME P450 26"/>
    <property type="match status" value="1"/>
</dbReference>
<keyword evidence="5 9" id="KW-0560">Oxidoreductase</keyword>
<keyword evidence="3 8" id="KW-0349">Heme</keyword>
<gene>
    <name evidence="10" type="ORF">H0264_19360</name>
</gene>
<feature type="binding site" description="axial binding residue" evidence="8">
    <location>
        <position position="435"/>
    </location>
    <ligand>
        <name>heme</name>
        <dbReference type="ChEBI" id="CHEBI:30413"/>
    </ligand>
    <ligandPart>
        <name>Fe</name>
        <dbReference type="ChEBI" id="CHEBI:18248"/>
    </ligandPart>
</feature>
<evidence type="ECO:0000256" key="1">
    <source>
        <dbReference type="ARBA" id="ARBA00001971"/>
    </source>
</evidence>
<evidence type="ECO:0000313" key="10">
    <source>
        <dbReference type="EMBL" id="QLY27635.1"/>
    </source>
</evidence>
<evidence type="ECO:0000256" key="5">
    <source>
        <dbReference type="ARBA" id="ARBA00023002"/>
    </source>
</evidence>
<keyword evidence="6 8" id="KW-0408">Iron</keyword>
<evidence type="ECO:0000256" key="2">
    <source>
        <dbReference type="ARBA" id="ARBA00010617"/>
    </source>
</evidence>
<reference evidence="10 11" key="1">
    <citation type="submission" date="2020-07" db="EMBL/GenBank/DDBJ databases">
        <authorList>
            <person name="Zhuang K."/>
            <person name="Ran Y."/>
        </authorList>
    </citation>
    <scope>NUCLEOTIDE SEQUENCE [LARGE SCALE GENOMIC DNA]</scope>
    <source>
        <strain evidence="10 11">WCH-YHL-001</strain>
    </source>
</reference>
<dbReference type="GO" id="GO:0020037">
    <property type="term" value="F:heme binding"/>
    <property type="evidence" value="ECO:0007669"/>
    <property type="project" value="InterPro"/>
</dbReference>
<dbReference type="KEGG" id="nhu:H0264_19360"/>
<evidence type="ECO:0000256" key="7">
    <source>
        <dbReference type="ARBA" id="ARBA00023033"/>
    </source>
</evidence>
<dbReference type="GO" id="GO:0004497">
    <property type="term" value="F:monooxygenase activity"/>
    <property type="evidence" value="ECO:0007669"/>
    <property type="project" value="UniProtKB-KW"/>
</dbReference>
<dbReference type="GO" id="GO:0005506">
    <property type="term" value="F:iron ion binding"/>
    <property type="evidence" value="ECO:0007669"/>
    <property type="project" value="InterPro"/>
</dbReference>